<name>L7F6Q5_STRT8</name>
<feature type="transmembrane region" description="Helical" evidence="1">
    <location>
        <begin position="73"/>
        <end position="94"/>
    </location>
</feature>
<comment type="caution">
    <text evidence="3">The sequence shown here is derived from an EMBL/GenBank/DDBJ whole genome shotgun (WGS) entry which is preliminary data.</text>
</comment>
<sequence length="190" mass="21460">MEASMSGNQAPESVNVQVIRESFGRVVYSHKTHEKAREMASARAVAVKWVNIALTTLTSASILSTVITDQKVLLYVSSGLAGLALAFTIFQLSFDPAKEAERHRSAANELWYVREKYVHLLSDIATDPTSVDVVRRRDELMEELKSIYKLAPDTTSRAYRRAQKALQIHEDMTFTNEEINRFLPDSLRVD</sequence>
<organism evidence="3 4">
    <name type="scientific">Streptomyces turgidiscabies (strain Car8)</name>
    <dbReference type="NCBI Taxonomy" id="698760"/>
    <lineage>
        <taxon>Bacteria</taxon>
        <taxon>Bacillati</taxon>
        <taxon>Actinomycetota</taxon>
        <taxon>Actinomycetes</taxon>
        <taxon>Kitasatosporales</taxon>
        <taxon>Streptomycetaceae</taxon>
        <taxon>Streptomyces</taxon>
    </lineage>
</organism>
<keyword evidence="1" id="KW-0472">Membrane</keyword>
<keyword evidence="1" id="KW-0812">Transmembrane</keyword>
<proteinExistence type="predicted"/>
<keyword evidence="1" id="KW-1133">Transmembrane helix</keyword>
<dbReference type="AlphaFoldDB" id="L7F6Q5"/>
<gene>
    <name evidence="3" type="ORF">STRTUCAR8_01321</name>
</gene>
<evidence type="ECO:0000313" key="4">
    <source>
        <dbReference type="Proteomes" id="UP000010931"/>
    </source>
</evidence>
<feature type="transmembrane region" description="Helical" evidence="1">
    <location>
        <begin position="45"/>
        <end position="67"/>
    </location>
</feature>
<evidence type="ECO:0000313" key="3">
    <source>
        <dbReference type="EMBL" id="ELP66340.1"/>
    </source>
</evidence>
<dbReference type="Pfam" id="PF18186">
    <property type="entry name" value="SLATT_4"/>
    <property type="match status" value="1"/>
</dbReference>
<feature type="domain" description="SMODS and SLOG-associating 2TM effector" evidence="2">
    <location>
        <begin position="18"/>
        <end position="178"/>
    </location>
</feature>
<dbReference type="Proteomes" id="UP000010931">
    <property type="component" value="Unassembled WGS sequence"/>
</dbReference>
<dbReference type="EMBL" id="AEJB01000361">
    <property type="protein sequence ID" value="ELP66340.1"/>
    <property type="molecule type" value="Genomic_DNA"/>
</dbReference>
<evidence type="ECO:0000259" key="2">
    <source>
        <dbReference type="Pfam" id="PF18186"/>
    </source>
</evidence>
<accession>L7F6Q5</accession>
<dbReference type="NCBIfam" id="NF033632">
    <property type="entry name" value="SLATT_4"/>
    <property type="match status" value="1"/>
</dbReference>
<dbReference type="InterPro" id="IPR040811">
    <property type="entry name" value="SLATT_4"/>
</dbReference>
<protein>
    <recommendedName>
        <fullName evidence="2">SMODS and SLOG-associating 2TM effector domain-containing protein</fullName>
    </recommendedName>
</protein>
<keyword evidence="4" id="KW-1185">Reference proteome</keyword>
<reference evidence="3 4" key="1">
    <citation type="journal article" date="2011" name="Plasmid">
        <title>Streptomyces turgidiscabies Car8 contains a modular pathogenicity island that shares virulence genes with other actinobacterial plant pathogens.</title>
        <authorList>
            <person name="Huguet-Tapia J.C."/>
            <person name="Badger J.H."/>
            <person name="Loria R."/>
            <person name="Pettis G.S."/>
        </authorList>
    </citation>
    <scope>NUCLEOTIDE SEQUENCE [LARGE SCALE GENOMIC DNA]</scope>
    <source>
        <strain evidence="3 4">Car8</strain>
    </source>
</reference>
<evidence type="ECO:0000256" key="1">
    <source>
        <dbReference type="SAM" id="Phobius"/>
    </source>
</evidence>